<dbReference type="PROSITE" id="PS50995">
    <property type="entry name" value="HTH_MARR_2"/>
    <property type="match status" value="1"/>
</dbReference>
<reference evidence="6" key="1">
    <citation type="journal article" date="2019" name="Int. J. Syst. Evol. Microbiol.">
        <title>The Global Catalogue of Microorganisms (GCM) 10K type strain sequencing project: providing services to taxonomists for standard genome sequencing and annotation.</title>
        <authorList>
            <consortium name="The Broad Institute Genomics Platform"/>
            <consortium name="The Broad Institute Genome Sequencing Center for Infectious Disease"/>
            <person name="Wu L."/>
            <person name="Ma J."/>
        </authorList>
    </citation>
    <scope>NUCLEOTIDE SEQUENCE [LARGE SCALE GENOMIC DNA]</scope>
    <source>
        <strain evidence="6">CCUG 58728</strain>
    </source>
</reference>
<dbReference type="Gene3D" id="1.10.10.10">
    <property type="entry name" value="Winged helix-like DNA-binding domain superfamily/Winged helix DNA-binding domain"/>
    <property type="match status" value="1"/>
</dbReference>
<evidence type="ECO:0000256" key="3">
    <source>
        <dbReference type="ARBA" id="ARBA00023163"/>
    </source>
</evidence>
<dbReference type="Proteomes" id="UP001595901">
    <property type="component" value="Unassembled WGS sequence"/>
</dbReference>
<evidence type="ECO:0000256" key="2">
    <source>
        <dbReference type="ARBA" id="ARBA00023125"/>
    </source>
</evidence>
<keyword evidence="3" id="KW-0804">Transcription</keyword>
<evidence type="ECO:0000256" key="1">
    <source>
        <dbReference type="ARBA" id="ARBA00023015"/>
    </source>
</evidence>
<name>A0ABV8D3A4_9STRE</name>
<dbReference type="SUPFAM" id="SSF46785">
    <property type="entry name" value="Winged helix' DNA-binding domain"/>
    <property type="match status" value="1"/>
</dbReference>
<dbReference type="InterPro" id="IPR000835">
    <property type="entry name" value="HTH_MarR-typ"/>
</dbReference>
<dbReference type="SMART" id="SM00347">
    <property type="entry name" value="HTH_MARR"/>
    <property type="match status" value="1"/>
</dbReference>
<dbReference type="EMBL" id="JBHSAC010000059">
    <property type="protein sequence ID" value="MFC3932559.1"/>
    <property type="molecule type" value="Genomic_DNA"/>
</dbReference>
<evidence type="ECO:0000259" key="4">
    <source>
        <dbReference type="PROSITE" id="PS50995"/>
    </source>
</evidence>
<dbReference type="InterPro" id="IPR039422">
    <property type="entry name" value="MarR/SlyA-like"/>
</dbReference>
<keyword evidence="2" id="KW-0238">DNA-binding</keyword>
<dbReference type="InterPro" id="IPR036388">
    <property type="entry name" value="WH-like_DNA-bd_sf"/>
</dbReference>
<keyword evidence="1" id="KW-0805">Transcription regulation</keyword>
<accession>A0ABV8D3A4</accession>
<gene>
    <name evidence="5" type="ORF">ACFOSE_07275</name>
</gene>
<evidence type="ECO:0000313" key="6">
    <source>
        <dbReference type="Proteomes" id="UP001595901"/>
    </source>
</evidence>
<dbReference type="Pfam" id="PF12802">
    <property type="entry name" value="MarR_2"/>
    <property type="match status" value="1"/>
</dbReference>
<dbReference type="PANTHER" id="PTHR33164:SF99">
    <property type="entry name" value="MARR FAMILY REGULATORY PROTEIN"/>
    <property type="match status" value="1"/>
</dbReference>
<organism evidence="5 6">
    <name type="scientific">Streptococcus dentapri</name>
    <dbReference type="NCBI Taxonomy" id="573564"/>
    <lineage>
        <taxon>Bacteria</taxon>
        <taxon>Bacillati</taxon>
        <taxon>Bacillota</taxon>
        <taxon>Bacilli</taxon>
        <taxon>Lactobacillales</taxon>
        <taxon>Streptococcaceae</taxon>
        <taxon>Streptococcus</taxon>
    </lineage>
</organism>
<keyword evidence="6" id="KW-1185">Reference proteome</keyword>
<dbReference type="InterPro" id="IPR036390">
    <property type="entry name" value="WH_DNA-bd_sf"/>
</dbReference>
<sequence length="144" mass="16835">MKEPFDLLRDFINTVEVKVQELAKENGIEHLSGPQGRTVSYLFRNQDKEIFVKDIEERLHISKSVASNLIKRMVKNGFVSIIPSQKDKRCKQIVLTPLGLEKAEKIIVFHEKIHEQLLRGVDETELEVARRVFKQIKRNLEKKE</sequence>
<dbReference type="PROSITE" id="PS01117">
    <property type="entry name" value="HTH_MARR_1"/>
    <property type="match status" value="1"/>
</dbReference>
<protein>
    <submittedName>
        <fullName evidence="5">MarR family winged helix-turn-helix transcriptional regulator</fullName>
    </submittedName>
</protein>
<dbReference type="PANTHER" id="PTHR33164">
    <property type="entry name" value="TRANSCRIPTIONAL REGULATOR, MARR FAMILY"/>
    <property type="match status" value="1"/>
</dbReference>
<comment type="caution">
    <text evidence="5">The sequence shown here is derived from an EMBL/GenBank/DDBJ whole genome shotgun (WGS) entry which is preliminary data.</text>
</comment>
<dbReference type="RefSeq" id="WP_380432054.1">
    <property type="nucleotide sequence ID" value="NZ_JBHSAC010000059.1"/>
</dbReference>
<evidence type="ECO:0000313" key="5">
    <source>
        <dbReference type="EMBL" id="MFC3932559.1"/>
    </source>
</evidence>
<dbReference type="InterPro" id="IPR023187">
    <property type="entry name" value="Tscrpt_reg_MarR-type_CS"/>
</dbReference>
<feature type="domain" description="HTH marR-type" evidence="4">
    <location>
        <begin position="1"/>
        <end position="138"/>
    </location>
</feature>
<proteinExistence type="predicted"/>